<dbReference type="Proteomes" id="UP000450917">
    <property type="component" value="Unassembled WGS sequence"/>
</dbReference>
<keyword evidence="1" id="KW-0732">Signal</keyword>
<dbReference type="Pfam" id="PF08680">
    <property type="entry name" value="DUF1779"/>
    <property type="match status" value="1"/>
</dbReference>
<keyword evidence="3" id="KW-1185">Reference proteome</keyword>
<dbReference type="InterPro" id="IPR014794">
    <property type="entry name" value="DUF1779"/>
</dbReference>
<evidence type="ECO:0008006" key="4">
    <source>
        <dbReference type="Google" id="ProtNLM"/>
    </source>
</evidence>
<dbReference type="EMBL" id="WNZX01000019">
    <property type="protein sequence ID" value="MUG72961.1"/>
    <property type="molecule type" value="Genomic_DNA"/>
</dbReference>
<accession>A0A7X2ZF21</accession>
<evidence type="ECO:0000313" key="2">
    <source>
        <dbReference type="EMBL" id="MUG72961.1"/>
    </source>
</evidence>
<feature type="signal peptide" evidence="1">
    <location>
        <begin position="1"/>
        <end position="25"/>
    </location>
</feature>
<comment type="caution">
    <text evidence="2">The sequence shown here is derived from an EMBL/GenBank/DDBJ whole genome shotgun (WGS) entry which is preliminary data.</text>
</comment>
<dbReference type="InterPro" id="IPR036209">
    <property type="entry name" value="YwmB-like_sf"/>
</dbReference>
<dbReference type="PROSITE" id="PS51257">
    <property type="entry name" value="PROKAR_LIPOPROTEIN"/>
    <property type="match status" value="1"/>
</dbReference>
<organism evidence="2 3">
    <name type="scientific">Paenibacillus validus</name>
    <dbReference type="NCBI Taxonomy" id="44253"/>
    <lineage>
        <taxon>Bacteria</taxon>
        <taxon>Bacillati</taxon>
        <taxon>Bacillota</taxon>
        <taxon>Bacilli</taxon>
        <taxon>Bacillales</taxon>
        <taxon>Paenibacillaceae</taxon>
        <taxon>Paenibacillus</taxon>
    </lineage>
</organism>
<dbReference type="AlphaFoldDB" id="A0A7X2ZF21"/>
<dbReference type="Gene3D" id="3.30.360.40">
    <property type="entry name" value="YwmB-like"/>
    <property type="match status" value="1"/>
</dbReference>
<sequence>MRKFGMMALLALAAIGCLAVLRTQAALPAAGTAGKAGAYADTIKLLTTAKQVMDPAATVKLTMKKTGAYLPVSGEADLLADGQLWSERLGMTPAAALTEQQGHAVYRQEGAAGGCKQTLLLTSLNAGEFYAIVKTECETLPAAGAAEAVALQQRLDAAVEGLEWDASWNVMVQGGLADPSAQGAEAALRTVERELAAKAEERYEDRGTVSVSYASPELNEFVWSGDRKLHLQAALRCDSQSGDWRLTLGTPVITTEY</sequence>
<reference evidence="2 3" key="1">
    <citation type="submission" date="2019-11" db="EMBL/GenBank/DDBJ databases">
        <title>Draft genome sequences of five Paenibacillus species of dairy origin.</title>
        <authorList>
            <person name="Olajide A.M."/>
            <person name="Chen S."/>
            <person name="Lapointe G."/>
        </authorList>
    </citation>
    <scope>NUCLEOTIDE SEQUENCE [LARGE SCALE GENOMIC DNA]</scope>
    <source>
        <strain evidence="2 3">2CS3</strain>
    </source>
</reference>
<name>A0A7X2ZF21_9BACL</name>
<feature type="chain" id="PRO_5039102907" description="TATA-box binding" evidence="1">
    <location>
        <begin position="26"/>
        <end position="257"/>
    </location>
</feature>
<dbReference type="SUPFAM" id="SSF143842">
    <property type="entry name" value="YwmB-like"/>
    <property type="match status" value="1"/>
</dbReference>
<evidence type="ECO:0000256" key="1">
    <source>
        <dbReference type="SAM" id="SignalP"/>
    </source>
</evidence>
<evidence type="ECO:0000313" key="3">
    <source>
        <dbReference type="Proteomes" id="UP000450917"/>
    </source>
</evidence>
<gene>
    <name evidence="2" type="ORF">GNP93_20085</name>
</gene>
<proteinExistence type="predicted"/>
<protein>
    <recommendedName>
        <fullName evidence="4">TATA-box binding</fullName>
    </recommendedName>
</protein>
<dbReference type="RefSeq" id="WP_155615402.1">
    <property type="nucleotide sequence ID" value="NZ_JBDLZV010000001.1"/>
</dbReference>